<keyword evidence="3" id="KW-1185">Reference proteome</keyword>
<dbReference type="Proteomes" id="UP000314294">
    <property type="component" value="Unassembled WGS sequence"/>
</dbReference>
<accession>A0A4Z2JCS4</accession>
<protein>
    <submittedName>
        <fullName evidence="2">Uncharacterized protein</fullName>
    </submittedName>
</protein>
<feature type="region of interest" description="Disordered" evidence="1">
    <location>
        <begin position="1"/>
        <end position="39"/>
    </location>
</feature>
<comment type="caution">
    <text evidence="2">The sequence shown here is derived from an EMBL/GenBank/DDBJ whole genome shotgun (WGS) entry which is preliminary data.</text>
</comment>
<reference evidence="2 3" key="1">
    <citation type="submission" date="2019-03" db="EMBL/GenBank/DDBJ databases">
        <title>First draft genome of Liparis tanakae, snailfish: a comprehensive survey of snailfish specific genes.</title>
        <authorList>
            <person name="Kim W."/>
            <person name="Song I."/>
            <person name="Jeong J.-H."/>
            <person name="Kim D."/>
            <person name="Kim S."/>
            <person name="Ryu S."/>
            <person name="Song J.Y."/>
            <person name="Lee S.K."/>
        </authorList>
    </citation>
    <scope>NUCLEOTIDE SEQUENCE [LARGE SCALE GENOMIC DNA]</scope>
    <source>
        <tissue evidence="2">Muscle</tissue>
    </source>
</reference>
<organism evidence="2 3">
    <name type="scientific">Liparis tanakae</name>
    <name type="common">Tanaka's snailfish</name>
    <dbReference type="NCBI Taxonomy" id="230148"/>
    <lineage>
        <taxon>Eukaryota</taxon>
        <taxon>Metazoa</taxon>
        <taxon>Chordata</taxon>
        <taxon>Craniata</taxon>
        <taxon>Vertebrata</taxon>
        <taxon>Euteleostomi</taxon>
        <taxon>Actinopterygii</taxon>
        <taxon>Neopterygii</taxon>
        <taxon>Teleostei</taxon>
        <taxon>Neoteleostei</taxon>
        <taxon>Acanthomorphata</taxon>
        <taxon>Eupercaria</taxon>
        <taxon>Perciformes</taxon>
        <taxon>Cottioidei</taxon>
        <taxon>Cottales</taxon>
        <taxon>Liparidae</taxon>
        <taxon>Liparis</taxon>
    </lineage>
</organism>
<evidence type="ECO:0000313" key="2">
    <source>
        <dbReference type="EMBL" id="TNN87624.1"/>
    </source>
</evidence>
<sequence length="80" mass="8949">MRHIPEESLRNCLAPPGPVRPASDTPALSRRDTRTPKMASCDRQLTAWASRDFRLFCTVFSSSSSSEHLLLVHGLDRVGR</sequence>
<gene>
    <name evidence="2" type="ORF">EYF80_001971</name>
</gene>
<evidence type="ECO:0000313" key="3">
    <source>
        <dbReference type="Proteomes" id="UP000314294"/>
    </source>
</evidence>
<proteinExistence type="predicted"/>
<dbReference type="EMBL" id="SRLO01000009">
    <property type="protein sequence ID" value="TNN87624.1"/>
    <property type="molecule type" value="Genomic_DNA"/>
</dbReference>
<dbReference type="AlphaFoldDB" id="A0A4Z2JCS4"/>
<name>A0A4Z2JCS4_9TELE</name>
<evidence type="ECO:0000256" key="1">
    <source>
        <dbReference type="SAM" id="MobiDB-lite"/>
    </source>
</evidence>